<sequence>MSRSDRSTYFQPALGVRGLMLVAAYAPLLVLIAVLDSFALGSSDAPWLRWLPALVAGTGVLVTVVFVAVAVRRRATEPEVVFEARPRDGEAIRFFATYVVPFFILQTATPTHRWALIVYLVLIAVLYLQSEMFAANPVLALLGYRVFELNRVDGGFLLVLTRSRYLAPREVLELVPLGGYVHAHRGSAGLQRATGAGGSADGDPVDGSVGRRSGGTAAAAAATAGRGGSA</sequence>
<name>A0A4U6QAP5_9ACTN</name>
<feature type="transmembrane region" description="Helical" evidence="2">
    <location>
        <begin position="47"/>
        <end position="71"/>
    </location>
</feature>
<dbReference type="AlphaFoldDB" id="A0A4U6QAP5"/>
<reference evidence="3 4" key="1">
    <citation type="submission" date="2019-05" db="EMBL/GenBank/DDBJ databases">
        <title>Nakamurella sp. N5BH11, whole genome shotgun sequence.</title>
        <authorList>
            <person name="Tuo L."/>
        </authorList>
    </citation>
    <scope>NUCLEOTIDE SEQUENCE [LARGE SCALE GENOMIC DNA]</scope>
    <source>
        <strain evidence="3 4">N5BH11</strain>
    </source>
</reference>
<dbReference type="EMBL" id="SZZH01000006">
    <property type="protein sequence ID" value="TKV56962.1"/>
    <property type="molecule type" value="Genomic_DNA"/>
</dbReference>
<gene>
    <name evidence="3" type="ORF">FDO65_19225</name>
</gene>
<evidence type="ECO:0000256" key="2">
    <source>
        <dbReference type="SAM" id="Phobius"/>
    </source>
</evidence>
<feature type="transmembrane region" description="Helical" evidence="2">
    <location>
        <begin position="12"/>
        <end position="35"/>
    </location>
</feature>
<evidence type="ECO:0000313" key="4">
    <source>
        <dbReference type="Proteomes" id="UP000306985"/>
    </source>
</evidence>
<keyword evidence="2" id="KW-0812">Transmembrane</keyword>
<feature type="region of interest" description="Disordered" evidence="1">
    <location>
        <begin position="191"/>
        <end position="230"/>
    </location>
</feature>
<evidence type="ECO:0000313" key="3">
    <source>
        <dbReference type="EMBL" id="TKV56962.1"/>
    </source>
</evidence>
<organism evidence="3 4">
    <name type="scientific">Nakamurella flava</name>
    <dbReference type="NCBI Taxonomy" id="2576308"/>
    <lineage>
        <taxon>Bacteria</taxon>
        <taxon>Bacillati</taxon>
        <taxon>Actinomycetota</taxon>
        <taxon>Actinomycetes</taxon>
        <taxon>Nakamurellales</taxon>
        <taxon>Nakamurellaceae</taxon>
        <taxon>Nakamurella</taxon>
    </lineage>
</organism>
<accession>A0A4U6QAP5</accession>
<comment type="caution">
    <text evidence="3">The sequence shown here is derived from an EMBL/GenBank/DDBJ whole genome shotgun (WGS) entry which is preliminary data.</text>
</comment>
<keyword evidence="2" id="KW-0472">Membrane</keyword>
<feature type="compositionally biased region" description="Low complexity" evidence="1">
    <location>
        <begin position="210"/>
        <end position="224"/>
    </location>
</feature>
<dbReference type="OrthoDB" id="5188843at2"/>
<feature type="transmembrane region" description="Helical" evidence="2">
    <location>
        <begin position="114"/>
        <end position="142"/>
    </location>
</feature>
<protein>
    <submittedName>
        <fullName evidence="3">Uncharacterized protein</fullName>
    </submittedName>
</protein>
<dbReference type="RefSeq" id="WP_137451349.1">
    <property type="nucleotide sequence ID" value="NZ_SZZH01000006.1"/>
</dbReference>
<dbReference type="Proteomes" id="UP000306985">
    <property type="component" value="Unassembled WGS sequence"/>
</dbReference>
<proteinExistence type="predicted"/>
<keyword evidence="2" id="KW-1133">Transmembrane helix</keyword>
<feature type="transmembrane region" description="Helical" evidence="2">
    <location>
        <begin position="91"/>
        <end position="108"/>
    </location>
</feature>
<evidence type="ECO:0000256" key="1">
    <source>
        <dbReference type="SAM" id="MobiDB-lite"/>
    </source>
</evidence>
<keyword evidence="4" id="KW-1185">Reference proteome</keyword>